<dbReference type="AlphaFoldDB" id="A0AAE1WBV2"/>
<evidence type="ECO:0000313" key="1">
    <source>
        <dbReference type="EMBL" id="KAK4390443.1"/>
    </source>
</evidence>
<comment type="caution">
    <text evidence="1">The sequence shown here is derived from an EMBL/GenBank/DDBJ whole genome shotgun (WGS) entry which is preliminary data.</text>
</comment>
<reference evidence="1" key="1">
    <citation type="submission" date="2020-06" db="EMBL/GenBank/DDBJ databases">
        <authorList>
            <person name="Li T."/>
            <person name="Hu X."/>
            <person name="Zhang T."/>
            <person name="Song X."/>
            <person name="Zhang H."/>
            <person name="Dai N."/>
            <person name="Sheng W."/>
            <person name="Hou X."/>
            <person name="Wei L."/>
        </authorList>
    </citation>
    <scope>NUCLEOTIDE SEQUENCE</scope>
    <source>
        <strain evidence="1">K16</strain>
        <tissue evidence="1">Leaf</tissue>
    </source>
</reference>
<dbReference type="EMBL" id="JACGWL010000012">
    <property type="protein sequence ID" value="KAK4390443.1"/>
    <property type="molecule type" value="Genomic_DNA"/>
</dbReference>
<accession>A0AAE1WBV2</accession>
<proteinExistence type="predicted"/>
<keyword evidence="2" id="KW-1185">Reference proteome</keyword>
<reference evidence="1" key="2">
    <citation type="journal article" date="2024" name="Plant">
        <title>Genomic evolution and insights into agronomic trait innovations of Sesamum species.</title>
        <authorList>
            <person name="Miao H."/>
            <person name="Wang L."/>
            <person name="Qu L."/>
            <person name="Liu H."/>
            <person name="Sun Y."/>
            <person name="Le M."/>
            <person name="Wang Q."/>
            <person name="Wei S."/>
            <person name="Zheng Y."/>
            <person name="Lin W."/>
            <person name="Duan Y."/>
            <person name="Cao H."/>
            <person name="Xiong S."/>
            <person name="Wang X."/>
            <person name="Wei L."/>
            <person name="Li C."/>
            <person name="Ma Q."/>
            <person name="Ju M."/>
            <person name="Zhao R."/>
            <person name="Li G."/>
            <person name="Mu C."/>
            <person name="Tian Q."/>
            <person name="Mei H."/>
            <person name="Zhang T."/>
            <person name="Gao T."/>
            <person name="Zhang H."/>
        </authorList>
    </citation>
    <scope>NUCLEOTIDE SEQUENCE</scope>
    <source>
        <strain evidence="1">K16</strain>
    </source>
</reference>
<sequence>MTYNSYTEKILKRFKMKNLKIRFLPMGRGVKLSNTQSLKTDEEIEKVREITYALAIGSMQYVGHCTKPDIALDLSVTSTYHVCVGKAHCNLEEFKKDNIIDSTIEVEYITASKATKEVVWVKNYIQKLGVVPSILRPVVIDGNNNRAIAQAKESRSHHKAKNILRCYHLLQEIVERVFTALYFGGVCDTWASRGEIIVGYMYIFPGHTYSFNYNLGTSLLCIQMTMLDSNMLNWGETRGLFLEDSLRRAEELEKVNLQLSEALEKEQ</sequence>
<protein>
    <submittedName>
        <fullName evidence="1">Retrovirus-related Pol polyprotein from transposon TNT 1-94</fullName>
    </submittedName>
</protein>
<name>A0AAE1WBV2_9LAMI</name>
<evidence type="ECO:0000313" key="2">
    <source>
        <dbReference type="Proteomes" id="UP001289374"/>
    </source>
</evidence>
<gene>
    <name evidence="1" type="ORF">Sango_2107600</name>
</gene>
<organism evidence="1 2">
    <name type="scientific">Sesamum angolense</name>
    <dbReference type="NCBI Taxonomy" id="2727404"/>
    <lineage>
        <taxon>Eukaryota</taxon>
        <taxon>Viridiplantae</taxon>
        <taxon>Streptophyta</taxon>
        <taxon>Embryophyta</taxon>
        <taxon>Tracheophyta</taxon>
        <taxon>Spermatophyta</taxon>
        <taxon>Magnoliopsida</taxon>
        <taxon>eudicotyledons</taxon>
        <taxon>Gunneridae</taxon>
        <taxon>Pentapetalae</taxon>
        <taxon>asterids</taxon>
        <taxon>lamiids</taxon>
        <taxon>Lamiales</taxon>
        <taxon>Pedaliaceae</taxon>
        <taxon>Sesamum</taxon>
    </lineage>
</organism>
<dbReference type="Proteomes" id="UP001289374">
    <property type="component" value="Unassembled WGS sequence"/>
</dbReference>